<dbReference type="Gene3D" id="3.90.400.10">
    <property type="entry name" value="Oligo-1,6-glucosidase, Domain 2"/>
    <property type="match status" value="1"/>
</dbReference>
<sequence>MKKLIACLFLSLIFGFRISEPVIAQSKTTTSEQSFSTGLQENRWYKNVVIYNLELDTFKDSDGNGIGDFQGLIQQLDYLDVLGVDVIWLAPFQPSPRQDNGYDISDYYGVNPIYGTSGDFSEFMHEAEKRGMRVIMDLVVNHTSDQHPWFQEARQSMNSKYRSWYVWSEERPKDWNKGMVFPGVQQETWTFDKKAGAYYSHRFYRFQPDLNFSNTEVQTEVQKVMGHWLRSGVAGFRLDAVPFIIEDPYSDRENPTHRFQLLKELLRFIGWRKGDAVVLGEANVEPGEEVEYFGKEGNGMSLMFNFYANQHLFYALATGQINEFTNALQATKSIPEASQWANFLRNHDELDLGRLTEEQRDEVYQAFGPKKNMQLYDRGIRRRLAPMLGNRKQLELAYSLLFSLPGTPVIRYGDEIGMGDDLSLKERNAVRTPMQWSNEPNAGFSEASKTDRPVIDEGQYSYHQVNVAAQRRNPNSLLNWTAKMIRLRKECPEVGLGDWTILDLNSPHVLAIKYDWKGSQLVMIHNFSKEPQQVQIKSDVASGKKLVNLIEEKENTVNKEGVYQFNLEEYGYQWYRVGGVMRN</sequence>
<dbReference type="InterPro" id="IPR006047">
    <property type="entry name" value="GH13_cat_dom"/>
</dbReference>
<dbReference type="Gene3D" id="3.20.20.80">
    <property type="entry name" value="Glycosidases"/>
    <property type="match status" value="1"/>
</dbReference>
<dbReference type="EMBL" id="JBHUHV010000039">
    <property type="protein sequence ID" value="MFD2067937.1"/>
    <property type="molecule type" value="Genomic_DNA"/>
</dbReference>
<evidence type="ECO:0000313" key="3">
    <source>
        <dbReference type="EMBL" id="MFD2067937.1"/>
    </source>
</evidence>
<dbReference type="InterPro" id="IPR045857">
    <property type="entry name" value="O16G_dom_2"/>
</dbReference>
<dbReference type="PANTHER" id="PTHR10357">
    <property type="entry name" value="ALPHA-AMYLASE FAMILY MEMBER"/>
    <property type="match status" value="1"/>
</dbReference>
<dbReference type="InterPro" id="IPR013780">
    <property type="entry name" value="Glyco_hydro_b"/>
</dbReference>
<organism evidence="3 4">
    <name type="scientific">Pontibacter silvestris</name>
    <dbReference type="NCBI Taxonomy" id="2305183"/>
    <lineage>
        <taxon>Bacteria</taxon>
        <taxon>Pseudomonadati</taxon>
        <taxon>Bacteroidota</taxon>
        <taxon>Cytophagia</taxon>
        <taxon>Cytophagales</taxon>
        <taxon>Hymenobacteraceae</taxon>
        <taxon>Pontibacter</taxon>
    </lineage>
</organism>
<feature type="domain" description="Glycosyl hydrolase family 13 catalytic" evidence="2">
    <location>
        <begin position="52"/>
        <end position="488"/>
    </location>
</feature>
<feature type="chain" id="PRO_5047462843" evidence="1">
    <location>
        <begin position="25"/>
        <end position="583"/>
    </location>
</feature>
<evidence type="ECO:0000313" key="4">
    <source>
        <dbReference type="Proteomes" id="UP001597369"/>
    </source>
</evidence>
<dbReference type="InterPro" id="IPR017853">
    <property type="entry name" value="GH"/>
</dbReference>
<keyword evidence="4" id="KW-1185">Reference proteome</keyword>
<gene>
    <name evidence="3" type="ORF">ACFSKU_13665</name>
</gene>
<dbReference type="PANTHER" id="PTHR10357:SF219">
    <property type="entry name" value="MALTOSE ALPHA-D-GLUCOSYLTRANSFERASE"/>
    <property type="match status" value="1"/>
</dbReference>
<evidence type="ECO:0000259" key="2">
    <source>
        <dbReference type="SMART" id="SM00642"/>
    </source>
</evidence>
<feature type="signal peptide" evidence="1">
    <location>
        <begin position="1"/>
        <end position="24"/>
    </location>
</feature>
<comment type="caution">
    <text evidence="3">The sequence shown here is derived from an EMBL/GenBank/DDBJ whole genome shotgun (WGS) entry which is preliminary data.</text>
</comment>
<dbReference type="RefSeq" id="WP_229958467.1">
    <property type="nucleotide sequence ID" value="NZ_JBHUHV010000039.1"/>
</dbReference>
<dbReference type="CDD" id="cd11334">
    <property type="entry name" value="AmyAc_TreS"/>
    <property type="match status" value="1"/>
</dbReference>
<accession>A0ABW4WYY3</accession>
<proteinExistence type="predicted"/>
<protein>
    <submittedName>
        <fullName evidence="3">Alpha-amylase family protein</fullName>
    </submittedName>
</protein>
<keyword evidence="1" id="KW-0732">Signal</keyword>
<dbReference type="Proteomes" id="UP001597369">
    <property type="component" value="Unassembled WGS sequence"/>
</dbReference>
<name>A0ABW4WYY3_9BACT</name>
<evidence type="ECO:0000256" key="1">
    <source>
        <dbReference type="SAM" id="SignalP"/>
    </source>
</evidence>
<dbReference type="SUPFAM" id="SSF51445">
    <property type="entry name" value="(Trans)glycosidases"/>
    <property type="match status" value="1"/>
</dbReference>
<reference evidence="4" key="1">
    <citation type="journal article" date="2019" name="Int. J. Syst. Evol. Microbiol.">
        <title>The Global Catalogue of Microorganisms (GCM) 10K type strain sequencing project: providing services to taxonomists for standard genome sequencing and annotation.</title>
        <authorList>
            <consortium name="The Broad Institute Genomics Platform"/>
            <consortium name="The Broad Institute Genome Sequencing Center for Infectious Disease"/>
            <person name="Wu L."/>
            <person name="Ma J."/>
        </authorList>
    </citation>
    <scope>NUCLEOTIDE SEQUENCE [LARGE SCALE GENOMIC DNA]</scope>
    <source>
        <strain evidence="4">JCM 16545</strain>
    </source>
</reference>
<dbReference type="Gene3D" id="2.60.40.1180">
    <property type="entry name" value="Golgi alpha-mannosidase II"/>
    <property type="match status" value="1"/>
</dbReference>
<dbReference type="SMART" id="SM00642">
    <property type="entry name" value="Aamy"/>
    <property type="match status" value="1"/>
</dbReference>
<dbReference type="Pfam" id="PF22157">
    <property type="entry name" value="SupH-like_C"/>
    <property type="match status" value="1"/>
</dbReference>
<dbReference type="SUPFAM" id="SSF51011">
    <property type="entry name" value="Glycosyl hydrolase domain"/>
    <property type="match status" value="1"/>
</dbReference>
<dbReference type="Pfam" id="PF00128">
    <property type="entry name" value="Alpha-amylase"/>
    <property type="match status" value="1"/>
</dbReference>
<dbReference type="InterPro" id="IPR054049">
    <property type="entry name" value="SupH-like_C"/>
</dbReference>